<sequence>MNREECENQILEKLKEIYEIAKQYDKSKDFRLTVTIYDNALFFNNAYWETDTPLSVDTFNNDSEVIQFDN</sequence>
<organism evidence="1">
    <name type="scientific">Siphoviridae sp. ct6GI21</name>
    <dbReference type="NCBI Taxonomy" id="2825340"/>
    <lineage>
        <taxon>Viruses</taxon>
        <taxon>Duplodnaviria</taxon>
        <taxon>Heunggongvirae</taxon>
        <taxon>Uroviricota</taxon>
        <taxon>Caudoviricetes</taxon>
    </lineage>
</organism>
<accession>A0A8S5U4E3</accession>
<dbReference type="EMBL" id="BK016005">
    <property type="protein sequence ID" value="DAF89270.1"/>
    <property type="molecule type" value="Genomic_DNA"/>
</dbReference>
<protein>
    <submittedName>
        <fullName evidence="1">Uncharacterized protein</fullName>
    </submittedName>
</protein>
<reference evidence="1" key="1">
    <citation type="journal article" date="2021" name="Proc. Natl. Acad. Sci. U.S.A.">
        <title>A Catalog of Tens of Thousands of Viruses from Human Metagenomes Reveals Hidden Associations with Chronic Diseases.</title>
        <authorList>
            <person name="Tisza M.J."/>
            <person name="Buck C.B."/>
        </authorList>
    </citation>
    <scope>NUCLEOTIDE SEQUENCE</scope>
    <source>
        <strain evidence="1">Ct6GI21</strain>
    </source>
</reference>
<evidence type="ECO:0000313" key="1">
    <source>
        <dbReference type="EMBL" id="DAF89270.1"/>
    </source>
</evidence>
<name>A0A8S5U4E3_9CAUD</name>
<proteinExistence type="predicted"/>